<comment type="caution">
    <text evidence="1">The sequence shown here is derived from an EMBL/GenBank/DDBJ whole genome shotgun (WGS) entry which is preliminary data.</text>
</comment>
<name>A0A2M9FX78_9PROT</name>
<reference evidence="1 2" key="1">
    <citation type="submission" date="2017-11" db="EMBL/GenBank/DDBJ databases">
        <title>Draft genome sequence of Rhizobiales bacterium SY3-13.</title>
        <authorList>
            <person name="Sun C."/>
        </authorList>
    </citation>
    <scope>NUCLEOTIDE SEQUENCE [LARGE SCALE GENOMIC DNA]</scope>
    <source>
        <strain evidence="1 2">SY3-13</strain>
    </source>
</reference>
<proteinExistence type="predicted"/>
<dbReference type="Proteomes" id="UP000229498">
    <property type="component" value="Unassembled WGS sequence"/>
</dbReference>
<dbReference type="EMBL" id="PHIG01000048">
    <property type="protein sequence ID" value="PJK28068.1"/>
    <property type="molecule type" value="Genomic_DNA"/>
</dbReference>
<evidence type="ECO:0000313" key="2">
    <source>
        <dbReference type="Proteomes" id="UP000229498"/>
    </source>
</evidence>
<evidence type="ECO:0000313" key="1">
    <source>
        <dbReference type="EMBL" id="PJK28068.1"/>
    </source>
</evidence>
<gene>
    <name evidence="1" type="ORF">CVT23_18695</name>
</gene>
<keyword evidence="2" id="KW-1185">Reference proteome</keyword>
<sequence>MTDDAIVEHLPTRFSQLARQKPRIGRDEALRRGASAIENLREDFEAWLADDLASLADLMRQVHEQGGLAGERYRTVYARAQSIRDLAGTFGRQDLTDVADNFCELVFRMGEARAYEPGPLTIHFDALRMVCHSPGMAAGDLAVLLDSLRQLVNRFPDPDARLRQRLAQEDAQRARKQAAAERG</sequence>
<organism evidence="1 2">
    <name type="scientific">Minwuia thermotolerans</name>
    <dbReference type="NCBI Taxonomy" id="2056226"/>
    <lineage>
        <taxon>Bacteria</taxon>
        <taxon>Pseudomonadati</taxon>
        <taxon>Pseudomonadota</taxon>
        <taxon>Alphaproteobacteria</taxon>
        <taxon>Minwuiales</taxon>
        <taxon>Minwuiaceae</taxon>
        <taxon>Minwuia</taxon>
    </lineage>
</organism>
<accession>A0A2M9FX78</accession>
<protein>
    <submittedName>
        <fullName evidence="1">Uncharacterized protein</fullName>
    </submittedName>
</protein>
<dbReference type="RefSeq" id="WP_109792952.1">
    <property type="nucleotide sequence ID" value="NZ_PHIG01000048.1"/>
</dbReference>
<dbReference type="AlphaFoldDB" id="A0A2M9FX78"/>